<accession>A0ABR9ZN34</accession>
<evidence type="ECO:0000313" key="2">
    <source>
        <dbReference type="EMBL" id="MBF4691882.1"/>
    </source>
</evidence>
<comment type="caution">
    <text evidence="2">The sequence shown here is derived from an EMBL/GenBank/DDBJ whole genome shotgun (WGS) entry which is preliminary data.</text>
</comment>
<evidence type="ECO:0000256" key="1">
    <source>
        <dbReference type="SAM" id="MobiDB-lite"/>
    </source>
</evidence>
<dbReference type="RefSeq" id="WP_194700112.1">
    <property type="nucleotide sequence ID" value="NZ_JADKNH010000001.1"/>
</dbReference>
<protein>
    <submittedName>
        <fullName evidence="2">FlxA-like family protein</fullName>
    </submittedName>
</protein>
<feature type="region of interest" description="Disordered" evidence="1">
    <location>
        <begin position="84"/>
        <end position="107"/>
    </location>
</feature>
<proteinExistence type="predicted"/>
<organism evidence="2 3">
    <name type="scientific">Fusibacter ferrireducens</name>
    <dbReference type="NCBI Taxonomy" id="2785058"/>
    <lineage>
        <taxon>Bacteria</taxon>
        <taxon>Bacillati</taxon>
        <taxon>Bacillota</taxon>
        <taxon>Clostridia</taxon>
        <taxon>Eubacteriales</taxon>
        <taxon>Eubacteriales Family XII. Incertae Sedis</taxon>
        <taxon>Fusibacter</taxon>
    </lineage>
</organism>
<name>A0ABR9ZN34_9FIRM</name>
<keyword evidence="3" id="KW-1185">Reference proteome</keyword>
<feature type="compositionally biased region" description="Polar residues" evidence="1">
    <location>
        <begin position="243"/>
        <end position="253"/>
    </location>
</feature>
<feature type="region of interest" description="Disordered" evidence="1">
    <location>
        <begin position="1"/>
        <end position="35"/>
    </location>
</feature>
<dbReference type="InterPro" id="IPR025577">
    <property type="entry name" value="FlxA"/>
</dbReference>
<dbReference type="Proteomes" id="UP000614200">
    <property type="component" value="Unassembled WGS sequence"/>
</dbReference>
<feature type="region of interest" description="Disordered" evidence="1">
    <location>
        <begin position="182"/>
        <end position="253"/>
    </location>
</feature>
<gene>
    <name evidence="2" type="ORF">ISU02_02075</name>
</gene>
<feature type="compositionally biased region" description="Basic and acidic residues" evidence="1">
    <location>
        <begin position="205"/>
        <end position="242"/>
    </location>
</feature>
<reference evidence="2 3" key="1">
    <citation type="submission" date="2020-11" db="EMBL/GenBank/DDBJ databases">
        <title>Fusibacter basophilias sp. nov.</title>
        <authorList>
            <person name="Qiu D."/>
        </authorList>
    </citation>
    <scope>NUCLEOTIDE SEQUENCE [LARGE SCALE GENOMIC DNA]</scope>
    <source>
        <strain evidence="2 3">Q10-2</strain>
    </source>
</reference>
<sequence length="253" mass="29460">MKVDRTTQPHEPASGSVKASEQDPRLKSIQKQMENVQEEMKRLSENKNISLKEKEKMMKELRMEFQDLKWQFSNRQKEIVKEKMEKQKNMNKTESNHSKATEPLPENNLEMNPLKAVHNLIGVEASLAEIKAVNAIKKDMQNQSDIIKSEIRLNKRYSMPIERKLEAVYKLNEKIKKMDDMSNKSYSNIQESNEKSKKMVTKTTQKSELDIEQKEDSDTGNPEQKETSKVKEKGAQWKKSENDNGQSVLDMQI</sequence>
<dbReference type="Pfam" id="PF14282">
    <property type="entry name" value="FlxA"/>
    <property type="match status" value="1"/>
</dbReference>
<dbReference type="EMBL" id="JADKNH010000001">
    <property type="protein sequence ID" value="MBF4691882.1"/>
    <property type="molecule type" value="Genomic_DNA"/>
</dbReference>
<evidence type="ECO:0000313" key="3">
    <source>
        <dbReference type="Proteomes" id="UP000614200"/>
    </source>
</evidence>